<evidence type="ECO:0000313" key="5">
    <source>
        <dbReference type="Proteomes" id="UP001165089"/>
    </source>
</evidence>
<dbReference type="SMART" id="SM00448">
    <property type="entry name" value="REC"/>
    <property type="match status" value="1"/>
</dbReference>
<dbReference type="SUPFAM" id="SSF52172">
    <property type="entry name" value="CheY-like"/>
    <property type="match status" value="1"/>
</dbReference>
<comment type="caution">
    <text evidence="4">The sequence shown here is derived from an EMBL/GenBank/DDBJ whole genome shotgun (WGS) entry which is preliminary data.</text>
</comment>
<dbReference type="CDD" id="cd17546">
    <property type="entry name" value="REC_hyHK_CKI1_RcsC-like"/>
    <property type="match status" value="1"/>
</dbReference>
<protein>
    <recommendedName>
        <fullName evidence="3">Response regulatory domain-containing protein</fullName>
    </recommendedName>
</protein>
<dbReference type="InterPro" id="IPR050595">
    <property type="entry name" value="Bact_response_regulator"/>
</dbReference>
<evidence type="ECO:0000256" key="1">
    <source>
        <dbReference type="ARBA" id="ARBA00022553"/>
    </source>
</evidence>
<dbReference type="RefSeq" id="WP_285723693.1">
    <property type="nucleotide sequence ID" value="NZ_BSDD01000002.1"/>
</dbReference>
<reference evidence="4 5" key="1">
    <citation type="journal article" date="2023" name="Antonie Van Leeuwenhoek">
        <title>Mesoterricola silvestris gen. nov., sp. nov., Mesoterricola sediminis sp. nov., Geothrix oryzae sp. nov., Geothrix edaphica sp. nov., Geothrix rubra sp. nov., and Geothrix limicola sp. nov., six novel members of Acidobacteriota isolated from soils.</title>
        <authorList>
            <person name="Itoh H."/>
            <person name="Sugisawa Y."/>
            <person name="Mise K."/>
            <person name="Xu Z."/>
            <person name="Kuniyasu M."/>
            <person name="Ushijima N."/>
            <person name="Kawano K."/>
            <person name="Kobayashi E."/>
            <person name="Shiratori Y."/>
            <person name="Masuda Y."/>
            <person name="Senoo K."/>
        </authorList>
    </citation>
    <scope>NUCLEOTIDE SEQUENCE [LARGE SCALE GENOMIC DNA]</scope>
    <source>
        <strain evidence="4 5">Red803</strain>
    </source>
</reference>
<feature type="domain" description="Response regulatory" evidence="3">
    <location>
        <begin position="3"/>
        <end position="120"/>
    </location>
</feature>
<gene>
    <name evidence="4" type="ORF">GETHPA_12120</name>
</gene>
<evidence type="ECO:0000256" key="2">
    <source>
        <dbReference type="PROSITE-ProRule" id="PRU00169"/>
    </source>
</evidence>
<evidence type="ECO:0000313" key="4">
    <source>
        <dbReference type="EMBL" id="GLH69679.1"/>
    </source>
</evidence>
<dbReference type="PANTHER" id="PTHR44591:SF3">
    <property type="entry name" value="RESPONSE REGULATORY DOMAIN-CONTAINING PROTEIN"/>
    <property type="match status" value="1"/>
</dbReference>
<evidence type="ECO:0000259" key="3">
    <source>
        <dbReference type="PROSITE" id="PS50110"/>
    </source>
</evidence>
<dbReference type="Pfam" id="PF00072">
    <property type="entry name" value="Response_reg"/>
    <property type="match status" value="1"/>
</dbReference>
<dbReference type="EMBL" id="BSDD01000002">
    <property type="protein sequence ID" value="GLH69679.1"/>
    <property type="molecule type" value="Genomic_DNA"/>
</dbReference>
<sequence>MPRLLLVDDNPSIHRIAESLLAPTDVELVCVDSAAEALDRIGRGERFDVALVDTAMPGMDGWTLLSRLRALEATAAMPIALMAGVLDPVDPSKLAKAPVQGFLKKPIELRELGDRVKALLATPVVPPAAPSPFSTVPATPAADLVQRANAALPEYRPEPAPLPEPEPRAGLMAPPMPAPEAEDDLLVLTPDDLWPEEATPEVAAPGVPEPLPEVHLELEELDLESLQDLGVEAGAPAALEAPEAFPDDTLVTLSGLEELDLGPATPEAHPAAEPALEELELEPLDADLDLAPLEDLPVAFPAPEAVQAGAPEPAANPFEPELAAPVATLLAPHVPPVEAFEAHVAPEPAVGGQVPAVAGQVPADLPGPADAQAQAVVQAILGDPVLVDALVKAVVARMGDQTIREIAWEVIPDLAGRLHS</sequence>
<dbReference type="PANTHER" id="PTHR44591">
    <property type="entry name" value="STRESS RESPONSE REGULATOR PROTEIN 1"/>
    <property type="match status" value="1"/>
</dbReference>
<feature type="modified residue" description="4-aspartylphosphate" evidence="2">
    <location>
        <position position="53"/>
    </location>
</feature>
<name>A0ABQ5Q5A2_9BACT</name>
<accession>A0ABQ5Q5A2</accession>
<dbReference type="Proteomes" id="UP001165089">
    <property type="component" value="Unassembled WGS sequence"/>
</dbReference>
<keyword evidence="1 2" id="KW-0597">Phosphoprotein</keyword>
<proteinExistence type="predicted"/>
<dbReference type="Gene3D" id="3.40.50.2300">
    <property type="match status" value="1"/>
</dbReference>
<dbReference type="InterPro" id="IPR001789">
    <property type="entry name" value="Sig_transdc_resp-reg_receiver"/>
</dbReference>
<dbReference type="InterPro" id="IPR011006">
    <property type="entry name" value="CheY-like_superfamily"/>
</dbReference>
<organism evidence="4 5">
    <name type="scientific">Geothrix rubra</name>
    <dbReference type="NCBI Taxonomy" id="2927977"/>
    <lineage>
        <taxon>Bacteria</taxon>
        <taxon>Pseudomonadati</taxon>
        <taxon>Acidobacteriota</taxon>
        <taxon>Holophagae</taxon>
        <taxon>Holophagales</taxon>
        <taxon>Holophagaceae</taxon>
        <taxon>Geothrix</taxon>
    </lineage>
</organism>
<keyword evidence="5" id="KW-1185">Reference proteome</keyword>
<dbReference type="PROSITE" id="PS50110">
    <property type="entry name" value="RESPONSE_REGULATORY"/>
    <property type="match status" value="1"/>
</dbReference>